<accession>A0ABT5FAD7</accession>
<organism evidence="2 3">
    <name type="scientific">Psychrosphaera algicola</name>
    <dbReference type="NCBI Taxonomy" id="3023714"/>
    <lineage>
        <taxon>Bacteria</taxon>
        <taxon>Pseudomonadati</taxon>
        <taxon>Pseudomonadota</taxon>
        <taxon>Gammaproteobacteria</taxon>
        <taxon>Alteromonadales</taxon>
        <taxon>Pseudoalteromonadaceae</taxon>
        <taxon>Psychrosphaera</taxon>
    </lineage>
</organism>
<evidence type="ECO:0000313" key="3">
    <source>
        <dbReference type="Proteomes" id="UP001528411"/>
    </source>
</evidence>
<sequence>MHEFLNDIVALRMKLGFETAIISKVLDRNYYIEVCQSDHISINKGDIFNLEDTYCQKVISAKQIVTYNSVEKNQHRTLHPAYKLVQLLSYIGCPIYKDGVIWGTLNFSSTAYRHKPLVLEEIEYVTNLAEKISLYLDT</sequence>
<dbReference type="SUPFAM" id="SSF55781">
    <property type="entry name" value="GAF domain-like"/>
    <property type="match status" value="1"/>
</dbReference>
<dbReference type="InterPro" id="IPR029016">
    <property type="entry name" value="GAF-like_dom_sf"/>
</dbReference>
<comment type="caution">
    <text evidence="2">The sequence shown here is derived from an EMBL/GenBank/DDBJ whole genome shotgun (WGS) entry which is preliminary data.</text>
</comment>
<gene>
    <name evidence="2" type="ORF">PN838_06710</name>
</gene>
<dbReference type="Pfam" id="PF13185">
    <property type="entry name" value="GAF_2"/>
    <property type="match status" value="1"/>
</dbReference>
<protein>
    <submittedName>
        <fullName evidence="2">GAF domain-containing protein</fullName>
    </submittedName>
</protein>
<reference evidence="2 3" key="1">
    <citation type="submission" date="2023-01" db="EMBL/GenBank/DDBJ databases">
        <title>Psychrosphaera sp. nov., isolated from marine algae.</title>
        <authorList>
            <person name="Bayburt H."/>
            <person name="Choi B.J."/>
            <person name="Kim J.M."/>
            <person name="Choi D.G."/>
            <person name="Jeon C.O."/>
        </authorList>
    </citation>
    <scope>NUCLEOTIDE SEQUENCE [LARGE SCALE GENOMIC DNA]</scope>
    <source>
        <strain evidence="2 3">G1-22</strain>
    </source>
</reference>
<dbReference type="Proteomes" id="UP001528411">
    <property type="component" value="Unassembled WGS sequence"/>
</dbReference>
<evidence type="ECO:0000259" key="1">
    <source>
        <dbReference type="Pfam" id="PF13185"/>
    </source>
</evidence>
<feature type="domain" description="GAF" evidence="1">
    <location>
        <begin position="2"/>
        <end position="136"/>
    </location>
</feature>
<dbReference type="RefSeq" id="WP_272180102.1">
    <property type="nucleotide sequence ID" value="NZ_JAQOMS010000002.1"/>
</dbReference>
<name>A0ABT5FAD7_9GAMM</name>
<proteinExistence type="predicted"/>
<keyword evidence="3" id="KW-1185">Reference proteome</keyword>
<dbReference type="Gene3D" id="3.30.450.40">
    <property type="match status" value="1"/>
</dbReference>
<dbReference type="EMBL" id="JAQOMS010000002">
    <property type="protein sequence ID" value="MDC2888498.1"/>
    <property type="molecule type" value="Genomic_DNA"/>
</dbReference>
<evidence type="ECO:0000313" key="2">
    <source>
        <dbReference type="EMBL" id="MDC2888498.1"/>
    </source>
</evidence>
<dbReference type="InterPro" id="IPR003018">
    <property type="entry name" value="GAF"/>
</dbReference>